<dbReference type="PANTHER" id="PTHR38248">
    <property type="entry name" value="FUNK1 6"/>
    <property type="match status" value="1"/>
</dbReference>
<evidence type="ECO:0000313" key="2">
    <source>
        <dbReference type="EMBL" id="TFK46719.1"/>
    </source>
</evidence>
<keyword evidence="3" id="KW-1185">Reference proteome</keyword>
<dbReference type="OrthoDB" id="5592585at2759"/>
<dbReference type="PANTHER" id="PTHR38248:SF2">
    <property type="entry name" value="FUNK1 11"/>
    <property type="match status" value="1"/>
</dbReference>
<protein>
    <recommendedName>
        <fullName evidence="1">Fungal-type protein kinase domain-containing protein</fullName>
    </recommendedName>
</protein>
<evidence type="ECO:0000313" key="3">
    <source>
        <dbReference type="Proteomes" id="UP000305948"/>
    </source>
</evidence>
<proteinExistence type="predicted"/>
<sequence>MSDSRAPSYPRNTYDTAWTEAKPDYARLLMSQIIQLFLYACNPVAQRPSGKAIWGIGVVLTEKYIRLYQRDSVGPTFSCGTDIHANVWTFVKIILALSTVREKLLGFQTRIYWDTPVRHSKPDLTNPEVYSIDKMDRTLRTHTIRGRGTTSWILDGEDGSKLLLKLAWHTIERDAERIFLHRILKENSKCAKQGRTHISGVGSAVEPQGDLEKLSDLRRCVPDRIHDCISQVYYGPTLEKAAPFLQPLDALHDAIGRQAKLHELALAVHRDISIHSMLVSPSFDVVEALRGHLIHSDMAERIDKDQSTAGKDLCAGTRVFQSIKVLEELGVHDYLDDLEATFWAYAWIACTRGSSSLGLTINAKEDFLRCEYSQRLVSPGMGPHVKWLIGCFARFFYWISFPRVEALRRQRNEGGRRDQDMLDSIKRTLRKYGLQREHATSPSQFDAADVNNHFSIVLAIVETAIEKEMTDVDRKAAGTFQRMSDHDHETPVLVTRFHGPMNQQSPI</sequence>
<organism evidence="2 3">
    <name type="scientific">Heliocybe sulcata</name>
    <dbReference type="NCBI Taxonomy" id="5364"/>
    <lineage>
        <taxon>Eukaryota</taxon>
        <taxon>Fungi</taxon>
        <taxon>Dikarya</taxon>
        <taxon>Basidiomycota</taxon>
        <taxon>Agaricomycotina</taxon>
        <taxon>Agaricomycetes</taxon>
        <taxon>Gloeophyllales</taxon>
        <taxon>Gloeophyllaceae</taxon>
        <taxon>Heliocybe</taxon>
    </lineage>
</organism>
<dbReference type="InterPro" id="IPR040976">
    <property type="entry name" value="Pkinase_fungal"/>
</dbReference>
<dbReference type="Proteomes" id="UP000305948">
    <property type="component" value="Unassembled WGS sequence"/>
</dbReference>
<accession>A0A5C3MMP1</accession>
<evidence type="ECO:0000259" key="1">
    <source>
        <dbReference type="Pfam" id="PF17667"/>
    </source>
</evidence>
<feature type="domain" description="Fungal-type protein kinase" evidence="1">
    <location>
        <begin position="216"/>
        <end position="348"/>
    </location>
</feature>
<dbReference type="STRING" id="5364.A0A5C3MMP1"/>
<reference evidence="2 3" key="1">
    <citation type="journal article" date="2019" name="Nat. Ecol. Evol.">
        <title>Megaphylogeny resolves global patterns of mushroom evolution.</title>
        <authorList>
            <person name="Varga T."/>
            <person name="Krizsan K."/>
            <person name="Foldi C."/>
            <person name="Dima B."/>
            <person name="Sanchez-Garcia M."/>
            <person name="Sanchez-Ramirez S."/>
            <person name="Szollosi G.J."/>
            <person name="Szarkandi J.G."/>
            <person name="Papp V."/>
            <person name="Albert L."/>
            <person name="Andreopoulos W."/>
            <person name="Angelini C."/>
            <person name="Antonin V."/>
            <person name="Barry K.W."/>
            <person name="Bougher N.L."/>
            <person name="Buchanan P."/>
            <person name="Buyck B."/>
            <person name="Bense V."/>
            <person name="Catcheside P."/>
            <person name="Chovatia M."/>
            <person name="Cooper J."/>
            <person name="Damon W."/>
            <person name="Desjardin D."/>
            <person name="Finy P."/>
            <person name="Geml J."/>
            <person name="Haridas S."/>
            <person name="Hughes K."/>
            <person name="Justo A."/>
            <person name="Karasinski D."/>
            <person name="Kautmanova I."/>
            <person name="Kiss B."/>
            <person name="Kocsube S."/>
            <person name="Kotiranta H."/>
            <person name="LaButti K.M."/>
            <person name="Lechner B.E."/>
            <person name="Liimatainen K."/>
            <person name="Lipzen A."/>
            <person name="Lukacs Z."/>
            <person name="Mihaltcheva S."/>
            <person name="Morgado L.N."/>
            <person name="Niskanen T."/>
            <person name="Noordeloos M.E."/>
            <person name="Ohm R.A."/>
            <person name="Ortiz-Santana B."/>
            <person name="Ovrebo C."/>
            <person name="Racz N."/>
            <person name="Riley R."/>
            <person name="Savchenko A."/>
            <person name="Shiryaev A."/>
            <person name="Soop K."/>
            <person name="Spirin V."/>
            <person name="Szebenyi C."/>
            <person name="Tomsovsky M."/>
            <person name="Tulloss R.E."/>
            <person name="Uehling J."/>
            <person name="Grigoriev I.V."/>
            <person name="Vagvolgyi C."/>
            <person name="Papp T."/>
            <person name="Martin F.M."/>
            <person name="Miettinen O."/>
            <person name="Hibbett D.S."/>
            <person name="Nagy L.G."/>
        </authorList>
    </citation>
    <scope>NUCLEOTIDE SEQUENCE [LARGE SCALE GENOMIC DNA]</scope>
    <source>
        <strain evidence="2 3">OMC1185</strain>
    </source>
</reference>
<dbReference type="EMBL" id="ML213528">
    <property type="protein sequence ID" value="TFK46719.1"/>
    <property type="molecule type" value="Genomic_DNA"/>
</dbReference>
<dbReference type="Pfam" id="PF17667">
    <property type="entry name" value="Pkinase_fungal"/>
    <property type="match status" value="2"/>
</dbReference>
<name>A0A5C3MMP1_9AGAM</name>
<feature type="domain" description="Fungal-type protein kinase" evidence="1">
    <location>
        <begin position="54"/>
        <end position="186"/>
    </location>
</feature>
<dbReference type="AlphaFoldDB" id="A0A5C3MMP1"/>
<gene>
    <name evidence="2" type="ORF">OE88DRAFT_1811779</name>
</gene>